<proteinExistence type="predicted"/>
<name>A0ABQ2V913_9PSEU</name>
<dbReference type="Proteomes" id="UP000649573">
    <property type="component" value="Unassembled WGS sequence"/>
</dbReference>
<organism evidence="1 2">
    <name type="scientific">Lentzea flava</name>
    <dbReference type="NCBI Taxonomy" id="103732"/>
    <lineage>
        <taxon>Bacteria</taxon>
        <taxon>Bacillati</taxon>
        <taxon>Actinomycetota</taxon>
        <taxon>Actinomycetes</taxon>
        <taxon>Pseudonocardiales</taxon>
        <taxon>Pseudonocardiaceae</taxon>
        <taxon>Lentzea</taxon>
    </lineage>
</organism>
<comment type="caution">
    <text evidence="1">The sequence shown here is derived from an EMBL/GenBank/DDBJ whole genome shotgun (WGS) entry which is preliminary data.</text>
</comment>
<reference evidence="2" key="1">
    <citation type="journal article" date="2019" name="Int. J. Syst. Evol. Microbiol.">
        <title>The Global Catalogue of Microorganisms (GCM) 10K type strain sequencing project: providing services to taxonomists for standard genome sequencing and annotation.</title>
        <authorList>
            <consortium name="The Broad Institute Genomics Platform"/>
            <consortium name="The Broad Institute Genome Sequencing Center for Infectious Disease"/>
            <person name="Wu L."/>
            <person name="Ma J."/>
        </authorList>
    </citation>
    <scope>NUCLEOTIDE SEQUENCE [LARGE SCALE GENOMIC DNA]</scope>
    <source>
        <strain evidence="2">JCM 3296</strain>
    </source>
</reference>
<evidence type="ECO:0000313" key="2">
    <source>
        <dbReference type="Proteomes" id="UP000649573"/>
    </source>
</evidence>
<sequence length="101" mass="11956">MLQRLGVRNDLLVHERANGREDFFLDVRETRGLGEARHRTSLPKQELPASMDRLTLVCDRVVLSATQSHPLYRDSIPDWWNRALTRDELRRRTLRSRLTTF</sequence>
<keyword evidence="2" id="KW-1185">Reference proteome</keyword>
<protein>
    <submittedName>
        <fullName evidence="1">Uncharacterized protein</fullName>
    </submittedName>
</protein>
<dbReference type="EMBL" id="BMRE01000056">
    <property type="protein sequence ID" value="GGU74935.1"/>
    <property type="molecule type" value="Genomic_DNA"/>
</dbReference>
<accession>A0ABQ2V913</accession>
<evidence type="ECO:0000313" key="1">
    <source>
        <dbReference type="EMBL" id="GGU74935.1"/>
    </source>
</evidence>
<gene>
    <name evidence="1" type="ORF">GCM10010178_77950</name>
</gene>